<keyword evidence="3" id="KW-1185">Reference proteome</keyword>
<evidence type="ECO:0000256" key="1">
    <source>
        <dbReference type="SAM" id="Phobius"/>
    </source>
</evidence>
<evidence type="ECO:0000313" key="2">
    <source>
        <dbReference type="EMBL" id="RUQ81521.1"/>
    </source>
</evidence>
<proteinExistence type="predicted"/>
<comment type="caution">
    <text evidence="2">The sequence shown here is derived from an EMBL/GenBank/DDBJ whole genome shotgun (WGS) entry which is preliminary data.</text>
</comment>
<organism evidence="2 3">
    <name type="scientific">Legionella septentrionalis</name>
    <dbReference type="NCBI Taxonomy" id="2498109"/>
    <lineage>
        <taxon>Bacteria</taxon>
        <taxon>Pseudomonadati</taxon>
        <taxon>Pseudomonadota</taxon>
        <taxon>Gammaproteobacteria</taxon>
        <taxon>Legionellales</taxon>
        <taxon>Legionellaceae</taxon>
        <taxon>Legionella</taxon>
    </lineage>
</organism>
<accession>A0A433JGW5</accession>
<feature type="transmembrane region" description="Helical" evidence="1">
    <location>
        <begin position="126"/>
        <end position="146"/>
    </location>
</feature>
<name>A0A433JGW5_9GAMM</name>
<keyword evidence="1" id="KW-0812">Transmembrane</keyword>
<evidence type="ECO:0000313" key="3">
    <source>
        <dbReference type="Proteomes" id="UP000288012"/>
    </source>
</evidence>
<dbReference type="EMBL" id="RZGR01000040">
    <property type="protein sequence ID" value="RUQ81521.1"/>
    <property type="molecule type" value="Genomic_DNA"/>
</dbReference>
<keyword evidence="1" id="KW-1133">Transmembrane helix</keyword>
<feature type="transmembrane region" description="Helical" evidence="1">
    <location>
        <begin position="60"/>
        <end position="82"/>
    </location>
</feature>
<dbReference type="Proteomes" id="UP000288012">
    <property type="component" value="Unassembled WGS sequence"/>
</dbReference>
<protein>
    <submittedName>
        <fullName evidence="2">Uncharacterized protein</fullName>
    </submittedName>
</protein>
<keyword evidence="1" id="KW-0472">Membrane</keyword>
<dbReference type="RefSeq" id="WP_127111518.1">
    <property type="nucleotide sequence ID" value="NZ_RZGR01000040.1"/>
</dbReference>
<dbReference type="AlphaFoldDB" id="A0A433JGW5"/>
<gene>
    <name evidence="2" type="ORF">EKM59_10530</name>
</gene>
<sequence length="147" mass="16780">MKTPQNKDSNINSSIKLSWDRYSSYTAEASKIGRQLAFSEGAIFWVLYISIHCINNRPKILLVAFYSILIAFFIFDLLQYLIGALKFEKKAEILKGVKKQNSDKELNYNIGDETGKSLNIFYITKFVFLAIATVLLIVMFTIFNSIG</sequence>
<reference evidence="2 3" key="1">
    <citation type="submission" date="2018-12" db="EMBL/GenBank/DDBJ databases">
        <title>Legionella sp,whole genome shotgun sequence.</title>
        <authorList>
            <person name="Wu H."/>
        </authorList>
    </citation>
    <scope>NUCLEOTIDE SEQUENCE [LARGE SCALE GENOMIC DNA]</scope>
    <source>
        <strain evidence="3">km714</strain>
    </source>
</reference>